<reference evidence="1" key="1">
    <citation type="journal article" date="2015" name="PLoS ONE">
        <title>An Insight into the Sialome of the Lone Star Tick, Amblyomma americanum, with a Glimpse on Its Time Dependent Gene Expression.</title>
        <authorList>
            <person name="Karim S."/>
            <person name="Ribeiro J.M."/>
        </authorList>
    </citation>
    <scope>NUCLEOTIDE SEQUENCE</scope>
    <source>
        <tissue evidence="1">Salivary gland</tissue>
    </source>
</reference>
<evidence type="ECO:0000313" key="1">
    <source>
        <dbReference type="EMBL" id="JAG90798.1"/>
    </source>
</evidence>
<organism evidence="1">
    <name type="scientific">Amblyomma americanum</name>
    <name type="common">Lone star tick</name>
    <dbReference type="NCBI Taxonomy" id="6943"/>
    <lineage>
        <taxon>Eukaryota</taxon>
        <taxon>Metazoa</taxon>
        <taxon>Ecdysozoa</taxon>
        <taxon>Arthropoda</taxon>
        <taxon>Chelicerata</taxon>
        <taxon>Arachnida</taxon>
        <taxon>Acari</taxon>
        <taxon>Parasitiformes</taxon>
        <taxon>Ixodida</taxon>
        <taxon>Ixodoidea</taxon>
        <taxon>Ixodidae</taxon>
        <taxon>Amblyomminae</taxon>
        <taxon>Amblyomma</taxon>
    </lineage>
</organism>
<sequence length="222" mass="22576">KAHQHVRSPTRDLLNQPNIPEHSVLPVGATMRAFLVVCLLSAVCLVNARRLASQGSATGRARGRFYAGAENVGPTGHAGVTYSIGGNAGAKIGARFGTGLEGTGFGQWGNLGGIYGPWSSYYPGGSAGYYPGFNGWYGGNNGWGPNYGSNGWYAAPWGSPYLYGQGYGHGNGYGANFRNYGWNSRTGGLSRATGPTAAVAGPAAAGAASVAPSVASSSSSSS</sequence>
<dbReference type="AlphaFoldDB" id="A0A0C9SD97"/>
<protein>
    <submittedName>
        <fullName evidence="1">Putative secreted protein 54</fullName>
    </submittedName>
</protein>
<proteinExistence type="evidence at transcript level"/>
<dbReference type="EMBL" id="GBZX01001942">
    <property type="protein sequence ID" value="JAG90798.1"/>
    <property type="molecule type" value="mRNA"/>
</dbReference>
<name>A0A0C9SD97_AMBAM</name>
<feature type="non-terminal residue" evidence="1">
    <location>
        <position position="1"/>
    </location>
</feature>
<accession>A0A0C9SD97</accession>